<comment type="similarity">
    <text evidence="1">Belongs to the methyltransferase superfamily.</text>
</comment>
<dbReference type="InterPro" id="IPR051052">
    <property type="entry name" value="Diverse_substrate_MTase"/>
</dbReference>
<accession>A0A4R6WDN9</accession>
<sequence>MQTNKSNTTRFSDRVSDYVKYRPHYPKEIIEKLSQTIGLESNFIVADIGSGTGLSSQRFVEAGNLVYAVEPNLEMRQASEAFFDGNKNFKPINGTAEGTTLEDQSIDLIFCGQAYHWFDFEKAKKEFLRILKPEGTIVLAWNERSIHDPFQQEYERLMRNLIPEYAKVTQKNINVDEIRSFLAPKVMQLIELDNQQIFNLAELKGRLRSSSYAPKEGDKNYDLVMSALEQLFDSYQENGKVIFKYDTMLYVGR</sequence>
<dbReference type="RefSeq" id="WP_133584155.1">
    <property type="nucleotide sequence ID" value="NZ_SNYV01000013.1"/>
</dbReference>
<dbReference type="AlphaFoldDB" id="A0A4R6WDN9"/>
<keyword evidence="3" id="KW-0808">Transferase</keyword>
<dbReference type="Proteomes" id="UP000295292">
    <property type="component" value="Unassembled WGS sequence"/>
</dbReference>
<dbReference type="PANTHER" id="PTHR44942:SF4">
    <property type="entry name" value="METHYLTRANSFERASE TYPE 11 DOMAIN-CONTAINING PROTEIN"/>
    <property type="match status" value="1"/>
</dbReference>
<dbReference type="InterPro" id="IPR029063">
    <property type="entry name" value="SAM-dependent_MTases_sf"/>
</dbReference>
<name>A0A4R6WDN9_9SPHI</name>
<dbReference type="CDD" id="cd02440">
    <property type="entry name" value="AdoMet_MTases"/>
    <property type="match status" value="1"/>
</dbReference>
<dbReference type="GO" id="GO:0008757">
    <property type="term" value="F:S-adenosylmethionine-dependent methyltransferase activity"/>
    <property type="evidence" value="ECO:0007669"/>
    <property type="project" value="InterPro"/>
</dbReference>
<evidence type="ECO:0000259" key="4">
    <source>
        <dbReference type="Pfam" id="PF08241"/>
    </source>
</evidence>
<dbReference type="Pfam" id="PF08241">
    <property type="entry name" value="Methyltransf_11"/>
    <property type="match status" value="1"/>
</dbReference>
<feature type="domain" description="Methyltransferase type 11" evidence="4">
    <location>
        <begin position="47"/>
        <end position="139"/>
    </location>
</feature>
<keyword evidence="2 5" id="KW-0489">Methyltransferase</keyword>
<dbReference type="OrthoDB" id="9797252at2"/>
<proteinExistence type="inferred from homology"/>
<protein>
    <submittedName>
        <fullName evidence="5">Ubiquinone/menaquinone biosynthesis C-methylase UbiE</fullName>
    </submittedName>
</protein>
<gene>
    <name evidence="5" type="ORF">CLV99_1851</name>
</gene>
<evidence type="ECO:0000313" key="6">
    <source>
        <dbReference type="Proteomes" id="UP000295292"/>
    </source>
</evidence>
<organism evidence="5 6">
    <name type="scientific">Sphingobacterium yanglingense</name>
    <dbReference type="NCBI Taxonomy" id="1437280"/>
    <lineage>
        <taxon>Bacteria</taxon>
        <taxon>Pseudomonadati</taxon>
        <taxon>Bacteroidota</taxon>
        <taxon>Sphingobacteriia</taxon>
        <taxon>Sphingobacteriales</taxon>
        <taxon>Sphingobacteriaceae</taxon>
        <taxon>Sphingobacterium</taxon>
    </lineage>
</organism>
<dbReference type="Gene3D" id="3.40.50.150">
    <property type="entry name" value="Vaccinia Virus protein VP39"/>
    <property type="match status" value="1"/>
</dbReference>
<evidence type="ECO:0000313" key="5">
    <source>
        <dbReference type="EMBL" id="TDQ77882.1"/>
    </source>
</evidence>
<reference evidence="5 6" key="1">
    <citation type="submission" date="2019-03" db="EMBL/GenBank/DDBJ databases">
        <title>Genomic Encyclopedia of Archaeal and Bacterial Type Strains, Phase II (KMG-II): from individual species to whole genera.</title>
        <authorList>
            <person name="Goeker M."/>
        </authorList>
    </citation>
    <scope>NUCLEOTIDE SEQUENCE [LARGE SCALE GENOMIC DNA]</scope>
    <source>
        <strain evidence="5 6">DSM 28353</strain>
    </source>
</reference>
<dbReference type="EMBL" id="SNYV01000013">
    <property type="protein sequence ID" value="TDQ77882.1"/>
    <property type="molecule type" value="Genomic_DNA"/>
</dbReference>
<keyword evidence="5" id="KW-0830">Ubiquinone</keyword>
<dbReference type="PANTHER" id="PTHR44942">
    <property type="entry name" value="METHYLTRANSF_11 DOMAIN-CONTAINING PROTEIN"/>
    <property type="match status" value="1"/>
</dbReference>
<keyword evidence="6" id="KW-1185">Reference proteome</keyword>
<evidence type="ECO:0000256" key="3">
    <source>
        <dbReference type="ARBA" id="ARBA00022679"/>
    </source>
</evidence>
<dbReference type="InterPro" id="IPR013216">
    <property type="entry name" value="Methyltransf_11"/>
</dbReference>
<dbReference type="SUPFAM" id="SSF53335">
    <property type="entry name" value="S-adenosyl-L-methionine-dependent methyltransferases"/>
    <property type="match status" value="1"/>
</dbReference>
<evidence type="ECO:0000256" key="2">
    <source>
        <dbReference type="ARBA" id="ARBA00022603"/>
    </source>
</evidence>
<comment type="caution">
    <text evidence="5">The sequence shown here is derived from an EMBL/GenBank/DDBJ whole genome shotgun (WGS) entry which is preliminary data.</text>
</comment>
<dbReference type="GO" id="GO:0032259">
    <property type="term" value="P:methylation"/>
    <property type="evidence" value="ECO:0007669"/>
    <property type="project" value="UniProtKB-KW"/>
</dbReference>
<evidence type="ECO:0000256" key="1">
    <source>
        <dbReference type="ARBA" id="ARBA00008361"/>
    </source>
</evidence>